<dbReference type="Proteomes" id="UP000027855">
    <property type="component" value="Unassembled WGS sequence"/>
</dbReference>
<feature type="transmembrane region" description="Helical" evidence="1">
    <location>
        <begin position="88"/>
        <end position="116"/>
    </location>
</feature>
<evidence type="ECO:0000313" key="3">
    <source>
        <dbReference type="Proteomes" id="UP000027855"/>
    </source>
</evidence>
<comment type="caution">
    <text evidence="2">The sequence shown here is derived from an EMBL/GenBank/DDBJ whole genome shotgun (WGS) entry which is preliminary data.</text>
</comment>
<accession>A0A074IWB1</accession>
<organism evidence="2 3">
    <name type="scientific">Streptococcus salivarius</name>
    <dbReference type="NCBI Taxonomy" id="1304"/>
    <lineage>
        <taxon>Bacteria</taxon>
        <taxon>Bacillati</taxon>
        <taxon>Bacillota</taxon>
        <taxon>Bacilli</taxon>
        <taxon>Lactobacillales</taxon>
        <taxon>Streptococcaceae</taxon>
        <taxon>Streptococcus</taxon>
    </lineage>
</organism>
<keyword evidence="1" id="KW-1133">Transmembrane helix</keyword>
<evidence type="ECO:0000313" key="2">
    <source>
        <dbReference type="EMBL" id="KEO45376.1"/>
    </source>
</evidence>
<proteinExistence type="predicted"/>
<dbReference type="RefSeq" id="WP_037601613.1">
    <property type="nucleotide sequence ID" value="NZ_JJMS01000003.1"/>
</dbReference>
<gene>
    <name evidence="2" type="ORF">DL07_01470</name>
</gene>
<sequence>MLDILQDFYFSLYISTWTSFKWLLLSVLIAIGCCLATFLFEFKGKTAQLIWLKFSMSLTAIFALFCLFMTLHGIIRSVGLFIGAISSFFYPMFGLLIVGGIILFIISLFNPLFLFFMAKK</sequence>
<keyword evidence="1" id="KW-0472">Membrane</keyword>
<feature type="transmembrane region" description="Helical" evidence="1">
    <location>
        <begin position="20"/>
        <end position="40"/>
    </location>
</feature>
<name>A0A074IWB1_STRSL</name>
<evidence type="ECO:0000256" key="1">
    <source>
        <dbReference type="SAM" id="Phobius"/>
    </source>
</evidence>
<keyword evidence="1" id="KW-0812">Transmembrane</keyword>
<dbReference type="EMBL" id="JJMT01000011">
    <property type="protein sequence ID" value="KEO45376.1"/>
    <property type="molecule type" value="Genomic_DNA"/>
</dbReference>
<protein>
    <submittedName>
        <fullName evidence="2">Uncharacterized protein</fullName>
    </submittedName>
</protein>
<reference evidence="2 3" key="1">
    <citation type="submission" date="2014-04" db="EMBL/GenBank/DDBJ databases">
        <title>Variable characteristics of bacteriocin-producing Streptococcus salivarius strains isolated from Malaysian subjects.</title>
        <authorList>
            <person name="Philip K."/>
            <person name="Barbour A."/>
        </authorList>
    </citation>
    <scope>NUCLEOTIDE SEQUENCE [LARGE SCALE GENOMIC DNA]</scope>
    <source>
        <strain evidence="2 3">NU10</strain>
    </source>
</reference>
<dbReference type="AlphaFoldDB" id="A0A074IWB1"/>